<dbReference type="Proteomes" id="UP000003577">
    <property type="component" value="Unassembled WGS sequence"/>
</dbReference>
<protein>
    <submittedName>
        <fullName evidence="1">Uncharacterized protein</fullName>
    </submittedName>
</protein>
<reference evidence="1 2" key="1">
    <citation type="submission" date="2007-03" db="EMBL/GenBank/DDBJ databases">
        <authorList>
            <person name="Fulton L."/>
            <person name="Clifton S."/>
            <person name="Fulton B."/>
            <person name="Xu J."/>
            <person name="Minx P."/>
            <person name="Pepin K.H."/>
            <person name="Johnson M."/>
            <person name="Thiruvilangam P."/>
            <person name="Bhonagiri V."/>
            <person name="Nash W.E."/>
            <person name="Mardis E.R."/>
            <person name="Wilson R.K."/>
        </authorList>
    </citation>
    <scope>NUCLEOTIDE SEQUENCE [LARGE SCALE GENOMIC DNA]</scope>
    <source>
        <strain evidence="1 2">ATCC 27756</strain>
    </source>
</reference>
<organism evidence="1 2">
    <name type="scientific">[Ruminococcus] torques ATCC 27756</name>
    <dbReference type="NCBI Taxonomy" id="411460"/>
    <lineage>
        <taxon>Bacteria</taxon>
        <taxon>Bacillati</taxon>
        <taxon>Bacillota</taxon>
        <taxon>Clostridia</taxon>
        <taxon>Lachnospirales</taxon>
        <taxon>Lachnospiraceae</taxon>
        <taxon>Mediterraneibacter</taxon>
    </lineage>
</organism>
<sequence>MISYLPRILLLKITIQYIVGNKLYRPQKNLDLKGRYYEVLAHQLSEANLFVSAINPKLWNVHSGIADIRIYVYQIEL</sequence>
<dbReference type="EMBL" id="AAVP02000005">
    <property type="protein sequence ID" value="EDK24385.1"/>
    <property type="molecule type" value="Genomic_DNA"/>
</dbReference>
<dbReference type="HOGENOM" id="CLU_2635898_0_0_9"/>
<dbReference type="AlphaFoldDB" id="A5KMG9"/>
<comment type="caution">
    <text evidence="1">The sequence shown here is derived from an EMBL/GenBank/DDBJ whole genome shotgun (WGS) entry which is preliminary data.</text>
</comment>
<gene>
    <name evidence="1" type="ORF">RUMTOR_01442</name>
</gene>
<dbReference type="PaxDb" id="411460-RUMTOR_01442"/>
<name>A5KMG9_9FIRM</name>
<proteinExistence type="predicted"/>
<evidence type="ECO:0000313" key="1">
    <source>
        <dbReference type="EMBL" id="EDK24385.1"/>
    </source>
</evidence>
<reference evidence="1 2" key="2">
    <citation type="submission" date="2007-04" db="EMBL/GenBank/DDBJ databases">
        <title>Draft genome sequence of Ruminococcus torques (ATCC 27756).</title>
        <authorList>
            <person name="Sudarsanam P."/>
            <person name="Ley R."/>
            <person name="Guruge J."/>
            <person name="Turnbaugh P.J."/>
            <person name="Mahowald M."/>
            <person name="Liep D."/>
            <person name="Gordon J."/>
        </authorList>
    </citation>
    <scope>NUCLEOTIDE SEQUENCE [LARGE SCALE GENOMIC DNA]</scope>
    <source>
        <strain evidence="1 2">ATCC 27756</strain>
    </source>
</reference>
<accession>A5KMG9</accession>
<evidence type="ECO:0000313" key="2">
    <source>
        <dbReference type="Proteomes" id="UP000003577"/>
    </source>
</evidence>